<dbReference type="InterPro" id="IPR036429">
    <property type="entry name" value="SpoA-like_sf"/>
</dbReference>
<dbReference type="Gene3D" id="3.90.70.10">
    <property type="entry name" value="Cysteine proteinases"/>
    <property type="match status" value="1"/>
</dbReference>
<name>A0A699GFX8_TANCI</name>
<dbReference type="InterPro" id="IPR021136">
    <property type="entry name" value="Flagellar_hook_control-like_C"/>
</dbReference>
<dbReference type="SUPFAM" id="SSF101801">
    <property type="entry name" value="Surface presentation of antigens (SPOA)"/>
    <property type="match status" value="1"/>
</dbReference>
<comment type="caution">
    <text evidence="20">The sequence shown here is derived from an EMBL/GenBank/DDBJ whole genome shotgun (WGS) entry which is preliminary data.</text>
</comment>
<feature type="compositionally biased region" description="Basic and acidic residues" evidence="17">
    <location>
        <begin position="2995"/>
        <end position="3006"/>
    </location>
</feature>
<evidence type="ECO:0000256" key="14">
    <source>
        <dbReference type="ARBA" id="ARBA00023136"/>
    </source>
</evidence>
<feature type="compositionally biased region" description="Basic and acidic residues" evidence="17">
    <location>
        <begin position="3412"/>
        <end position="3421"/>
    </location>
</feature>
<keyword evidence="9 18" id="KW-0812">Transmembrane</keyword>
<feature type="compositionally biased region" description="Basic and acidic residues" evidence="17">
    <location>
        <begin position="1228"/>
        <end position="1239"/>
    </location>
</feature>
<dbReference type="Pfam" id="PF02050">
    <property type="entry name" value="FliJ"/>
    <property type="match status" value="1"/>
</dbReference>
<feature type="region of interest" description="Disordered" evidence="17">
    <location>
        <begin position="2287"/>
        <end position="2328"/>
    </location>
</feature>
<keyword evidence="6" id="KW-0813">Transport</keyword>
<comment type="subcellular location">
    <subcellularLocation>
        <location evidence="1">Bacterial flagellum basal body</location>
    </subcellularLocation>
    <subcellularLocation>
        <location evidence="4">Cell membrane</location>
        <topology evidence="4">Multi-pass membrane protein</topology>
    </subcellularLocation>
    <subcellularLocation>
        <location evidence="3">Cell membrane</location>
        <topology evidence="3">Peripheral membrane protein</topology>
        <orientation evidence="3">Cytoplasmic side</orientation>
    </subcellularLocation>
    <subcellularLocation>
        <location evidence="2">Cell membrane</location>
        <topology evidence="2">Single-pass membrane protein</topology>
    </subcellularLocation>
</comment>
<evidence type="ECO:0000256" key="10">
    <source>
        <dbReference type="ARBA" id="ARBA00022779"/>
    </source>
</evidence>
<feature type="compositionally biased region" description="Basic and acidic residues" evidence="17">
    <location>
        <begin position="372"/>
        <end position="383"/>
    </location>
</feature>
<feature type="region of interest" description="Disordered" evidence="17">
    <location>
        <begin position="2160"/>
        <end position="2182"/>
    </location>
</feature>
<gene>
    <name evidence="20" type="ORF">Tci_000475</name>
</gene>
<feature type="compositionally biased region" description="Basic and acidic residues" evidence="17">
    <location>
        <begin position="1616"/>
        <end position="1629"/>
    </location>
</feature>
<feature type="region of interest" description="Disordered" evidence="17">
    <location>
        <begin position="1466"/>
        <end position="1488"/>
    </location>
</feature>
<feature type="compositionally biased region" description="Gly residues" evidence="17">
    <location>
        <begin position="600"/>
        <end position="616"/>
    </location>
</feature>
<dbReference type="Gene3D" id="1.10.287.1700">
    <property type="match status" value="1"/>
</dbReference>
<evidence type="ECO:0000256" key="5">
    <source>
        <dbReference type="ARBA" id="ARBA00007971"/>
    </source>
</evidence>
<dbReference type="GO" id="GO:0003774">
    <property type="term" value="F:cytoskeletal motor activity"/>
    <property type="evidence" value="ECO:0007669"/>
    <property type="project" value="InterPro"/>
</dbReference>
<feature type="compositionally biased region" description="Basic and acidic residues" evidence="17">
    <location>
        <begin position="567"/>
        <end position="576"/>
    </location>
</feature>
<evidence type="ECO:0000256" key="12">
    <source>
        <dbReference type="ARBA" id="ARBA00022927"/>
    </source>
</evidence>
<feature type="region of interest" description="Disordered" evidence="17">
    <location>
        <begin position="6569"/>
        <end position="6592"/>
    </location>
</feature>
<dbReference type="NCBIfam" id="NF005435">
    <property type="entry name" value="PRK07021.1"/>
    <property type="match status" value="1"/>
</dbReference>
<dbReference type="InterPro" id="IPR012826">
    <property type="entry name" value="FliN"/>
</dbReference>
<dbReference type="SUPFAM" id="SSF54001">
    <property type="entry name" value="Cysteine proteinases"/>
    <property type="match status" value="1"/>
</dbReference>
<dbReference type="Gene3D" id="3.30.300.30">
    <property type="match status" value="1"/>
</dbReference>
<comment type="similarity">
    <text evidence="5">Belongs to the FliF family.</text>
</comment>
<dbReference type="Gene3D" id="3.30.750.140">
    <property type="match status" value="1"/>
</dbReference>
<dbReference type="Pfam" id="PF03748">
    <property type="entry name" value="FliL"/>
    <property type="match status" value="1"/>
</dbReference>
<feature type="region of interest" description="Disordered" evidence="17">
    <location>
        <begin position="3224"/>
        <end position="3305"/>
    </location>
</feature>
<dbReference type="PROSITE" id="PS50006">
    <property type="entry name" value="FHA_DOMAIN"/>
    <property type="match status" value="1"/>
</dbReference>
<feature type="region of interest" description="Disordered" evidence="17">
    <location>
        <begin position="2801"/>
        <end position="2952"/>
    </location>
</feature>
<keyword evidence="8" id="KW-0145">Chemotaxis</keyword>
<feature type="compositionally biased region" description="Basic residues" evidence="17">
    <location>
        <begin position="2287"/>
        <end position="2307"/>
    </location>
</feature>
<evidence type="ECO:0000256" key="9">
    <source>
        <dbReference type="ARBA" id="ARBA00022692"/>
    </source>
</evidence>
<feature type="compositionally biased region" description="Pro residues" evidence="17">
    <location>
        <begin position="1164"/>
        <end position="1174"/>
    </location>
</feature>
<evidence type="ECO:0000256" key="17">
    <source>
        <dbReference type="SAM" id="MobiDB-lite"/>
    </source>
</evidence>
<feature type="compositionally biased region" description="Basic and acidic residues" evidence="17">
    <location>
        <begin position="721"/>
        <end position="752"/>
    </location>
</feature>
<feature type="compositionally biased region" description="Gly residues" evidence="17">
    <location>
        <begin position="5306"/>
        <end position="5317"/>
    </location>
</feature>
<feature type="region of interest" description="Disordered" evidence="17">
    <location>
        <begin position="1085"/>
        <end position="1107"/>
    </location>
</feature>
<feature type="compositionally biased region" description="Basic residues" evidence="17">
    <location>
        <begin position="889"/>
        <end position="908"/>
    </location>
</feature>
<evidence type="ECO:0000256" key="16">
    <source>
        <dbReference type="ARBA" id="ARBA00023225"/>
    </source>
</evidence>
<dbReference type="InterPro" id="IPR038765">
    <property type="entry name" value="Papain-like_cys_pep_sf"/>
</dbReference>
<keyword evidence="10" id="KW-0283">Flagellar rotation</keyword>
<feature type="compositionally biased region" description="Basic and acidic residues" evidence="17">
    <location>
        <begin position="667"/>
        <end position="680"/>
    </location>
</feature>
<dbReference type="InterPro" id="IPR053716">
    <property type="entry name" value="Flag_assembly_chemotaxis_eff"/>
</dbReference>
<feature type="compositionally biased region" description="Basic residues" evidence="17">
    <location>
        <begin position="706"/>
        <end position="717"/>
    </location>
</feature>
<feature type="region of interest" description="Disordered" evidence="17">
    <location>
        <begin position="3140"/>
        <end position="3212"/>
    </location>
</feature>
<evidence type="ECO:0000259" key="19">
    <source>
        <dbReference type="PROSITE" id="PS50006"/>
    </source>
</evidence>
<dbReference type="InterPro" id="IPR045851">
    <property type="entry name" value="AMP-bd_C_sf"/>
</dbReference>
<feature type="compositionally biased region" description="Low complexity" evidence="17">
    <location>
        <begin position="2392"/>
        <end position="2401"/>
    </location>
</feature>
<feature type="compositionally biased region" description="Basic and acidic residues" evidence="17">
    <location>
        <begin position="2856"/>
        <end position="2871"/>
    </location>
</feature>
<keyword evidence="14 18" id="KW-0472">Membrane</keyword>
<feature type="compositionally biased region" description="Basic residues" evidence="17">
    <location>
        <begin position="753"/>
        <end position="762"/>
    </location>
</feature>
<feature type="compositionally biased region" description="Low complexity" evidence="17">
    <location>
        <begin position="1024"/>
        <end position="1038"/>
    </location>
</feature>
<feature type="compositionally biased region" description="Basic and acidic residues" evidence="17">
    <location>
        <begin position="2942"/>
        <end position="2952"/>
    </location>
</feature>
<dbReference type="Pfam" id="PF01052">
    <property type="entry name" value="FliMN_C"/>
    <property type="match status" value="1"/>
</dbReference>
<dbReference type="InterPro" id="IPR012823">
    <property type="entry name" value="Flagell_FliJ"/>
</dbReference>
<feature type="compositionally biased region" description="Basic residues" evidence="17">
    <location>
        <begin position="589"/>
        <end position="598"/>
    </location>
</feature>
<dbReference type="NCBIfam" id="TIGR02473">
    <property type="entry name" value="flagell_FliJ"/>
    <property type="match status" value="1"/>
</dbReference>
<feature type="compositionally biased region" description="Basic and acidic residues" evidence="17">
    <location>
        <begin position="3176"/>
        <end position="3192"/>
    </location>
</feature>
<feature type="compositionally biased region" description="Low complexity" evidence="17">
    <location>
        <begin position="2972"/>
        <end position="2983"/>
    </location>
</feature>
<evidence type="ECO:0000313" key="20">
    <source>
        <dbReference type="EMBL" id="GEU28497.1"/>
    </source>
</evidence>
<feature type="region of interest" description="Disordered" evidence="17">
    <location>
        <begin position="294"/>
        <end position="383"/>
    </location>
</feature>
<dbReference type="Pfam" id="PF02120">
    <property type="entry name" value="Flg_hook"/>
    <property type="match status" value="1"/>
</dbReference>
<feature type="compositionally biased region" description="Basic and acidic residues" evidence="17">
    <location>
        <begin position="3451"/>
        <end position="3465"/>
    </location>
</feature>
<feature type="region of interest" description="Disordered" evidence="17">
    <location>
        <begin position="3412"/>
        <end position="3496"/>
    </location>
</feature>
<dbReference type="InterPro" id="IPR043427">
    <property type="entry name" value="YscJ/FliF"/>
</dbReference>
<keyword evidence="16" id="KW-1006">Bacterial flagellum protein export</keyword>
<feature type="region of interest" description="Disordered" evidence="17">
    <location>
        <begin position="5304"/>
        <end position="5323"/>
    </location>
</feature>
<evidence type="ECO:0000256" key="3">
    <source>
        <dbReference type="ARBA" id="ARBA00004413"/>
    </source>
</evidence>
<feature type="compositionally biased region" description="Basic and acidic residues" evidence="17">
    <location>
        <begin position="1384"/>
        <end position="1398"/>
    </location>
</feature>
<feature type="compositionally biased region" description="Low complexity" evidence="17">
    <location>
        <begin position="2031"/>
        <end position="2048"/>
    </location>
</feature>
<dbReference type="InterPro" id="IPR038610">
    <property type="entry name" value="FliK-like_C_sf"/>
</dbReference>
<feature type="compositionally biased region" description="Basic residues" evidence="17">
    <location>
        <begin position="2562"/>
        <end position="2575"/>
    </location>
</feature>
<dbReference type="PRINTS" id="PR01009">
    <property type="entry name" value="FLGMRINGFLIF"/>
</dbReference>
<feature type="region of interest" description="Disordered" evidence="17">
    <location>
        <begin position="2502"/>
        <end position="2604"/>
    </location>
</feature>
<keyword evidence="11" id="KW-1005">Bacterial flagellum biogenesis</keyword>
<dbReference type="PANTHER" id="PTHR30046">
    <property type="entry name" value="FLAGELLAR M-RING PROTEIN"/>
    <property type="match status" value="1"/>
</dbReference>
<feature type="compositionally biased region" description="Basic residues" evidence="17">
    <location>
        <begin position="2402"/>
        <end position="2416"/>
    </location>
</feature>
<feature type="compositionally biased region" description="Gly residues" evidence="17">
    <location>
        <begin position="2880"/>
        <end position="2890"/>
    </location>
</feature>
<feature type="compositionally biased region" description="Basic residues" evidence="17">
    <location>
        <begin position="2424"/>
        <end position="2434"/>
    </location>
</feature>
<dbReference type="InterPro" id="IPR001543">
    <property type="entry name" value="FliN-like_C"/>
</dbReference>
<dbReference type="NCBIfam" id="TIGR02480">
    <property type="entry name" value="fliN"/>
    <property type="match status" value="1"/>
</dbReference>
<dbReference type="CDD" id="cd17470">
    <property type="entry name" value="T3SS_Flik_C"/>
    <property type="match status" value="1"/>
</dbReference>
<keyword evidence="13 18" id="KW-1133">Transmembrane helix</keyword>
<feature type="region of interest" description="Disordered" evidence="17">
    <location>
        <begin position="2365"/>
        <end position="2434"/>
    </location>
</feature>
<feature type="compositionally biased region" description="Basic and acidic residues" evidence="17">
    <location>
        <begin position="3287"/>
        <end position="3297"/>
    </location>
</feature>
<feature type="compositionally biased region" description="Gly residues" evidence="17">
    <location>
        <begin position="2049"/>
        <end position="2058"/>
    </location>
</feature>
<feature type="compositionally biased region" description="Gly residues" evidence="17">
    <location>
        <begin position="3200"/>
        <end position="3211"/>
    </location>
</feature>
<dbReference type="Pfam" id="PF01514">
    <property type="entry name" value="YscJ_FliF"/>
    <property type="match status" value="1"/>
</dbReference>
<dbReference type="GO" id="GO:0005886">
    <property type="term" value="C:plasma membrane"/>
    <property type="evidence" value="ECO:0007669"/>
    <property type="project" value="UniProtKB-SubCell"/>
</dbReference>
<dbReference type="InterPro" id="IPR000253">
    <property type="entry name" value="FHA_dom"/>
</dbReference>
<feature type="region of interest" description="Disordered" evidence="17">
    <location>
        <begin position="3817"/>
        <end position="3849"/>
    </location>
</feature>
<dbReference type="GO" id="GO:0006935">
    <property type="term" value="P:chemotaxis"/>
    <property type="evidence" value="ECO:0007669"/>
    <property type="project" value="UniProtKB-KW"/>
</dbReference>
<dbReference type="InterPro" id="IPR006182">
    <property type="entry name" value="FliF_N_dom"/>
</dbReference>
<dbReference type="CDD" id="cd02619">
    <property type="entry name" value="Peptidase_C1"/>
    <property type="match status" value="1"/>
</dbReference>
<evidence type="ECO:0000256" key="18">
    <source>
        <dbReference type="SAM" id="Phobius"/>
    </source>
</evidence>
<dbReference type="InterPro" id="IPR029058">
    <property type="entry name" value="AB_hydrolase_fold"/>
</dbReference>
<dbReference type="SUPFAM" id="SSF53474">
    <property type="entry name" value="alpha/beta-Hydrolases"/>
    <property type="match status" value="1"/>
</dbReference>
<dbReference type="InterPro" id="IPR000067">
    <property type="entry name" value="FlgMring_FliF"/>
</dbReference>
<feature type="compositionally biased region" description="Low complexity" evidence="17">
    <location>
        <begin position="360"/>
        <end position="371"/>
    </location>
</feature>
<dbReference type="InterPro" id="IPR005503">
    <property type="entry name" value="FliL"/>
</dbReference>
<dbReference type="Gene3D" id="2.30.330.10">
    <property type="entry name" value="SpoA-like"/>
    <property type="match status" value="1"/>
</dbReference>
<feature type="transmembrane region" description="Helical" evidence="18">
    <location>
        <begin position="36"/>
        <end position="55"/>
    </location>
</feature>
<feature type="compositionally biased region" description="Low complexity" evidence="17">
    <location>
        <begin position="1671"/>
        <end position="1692"/>
    </location>
</feature>
<feature type="region of interest" description="Disordered" evidence="17">
    <location>
        <begin position="2030"/>
        <end position="2065"/>
    </location>
</feature>
<feature type="compositionally biased region" description="Basic and acidic residues" evidence="17">
    <location>
        <begin position="3432"/>
        <end position="3441"/>
    </location>
</feature>
<feature type="compositionally biased region" description="Basic and acidic residues" evidence="17">
    <location>
        <begin position="909"/>
        <end position="924"/>
    </location>
</feature>
<organism evidence="20">
    <name type="scientific">Tanacetum cinerariifolium</name>
    <name type="common">Dalmatian daisy</name>
    <name type="synonym">Chrysanthemum cinerariifolium</name>
    <dbReference type="NCBI Taxonomy" id="118510"/>
    <lineage>
        <taxon>Eukaryota</taxon>
        <taxon>Viridiplantae</taxon>
        <taxon>Streptophyta</taxon>
        <taxon>Embryophyta</taxon>
        <taxon>Tracheophyta</taxon>
        <taxon>Spermatophyta</taxon>
        <taxon>Magnoliopsida</taxon>
        <taxon>eudicotyledons</taxon>
        <taxon>Gunneridae</taxon>
        <taxon>Pentapetalae</taxon>
        <taxon>asterids</taxon>
        <taxon>campanulids</taxon>
        <taxon>Asterales</taxon>
        <taxon>Asteraceae</taxon>
        <taxon>Asteroideae</taxon>
        <taxon>Anthemideae</taxon>
        <taxon>Anthemidinae</taxon>
        <taxon>Tanacetum</taxon>
    </lineage>
</organism>
<feature type="compositionally biased region" description="Basic residues" evidence="17">
    <location>
        <begin position="852"/>
        <end position="879"/>
    </location>
</feature>
<reference evidence="20" key="1">
    <citation type="journal article" date="2019" name="Sci. Rep.">
        <title>Draft genome of Tanacetum cinerariifolium, the natural source of mosquito coil.</title>
        <authorList>
            <person name="Yamashiro T."/>
            <person name="Shiraishi A."/>
            <person name="Satake H."/>
            <person name="Nakayama K."/>
        </authorList>
    </citation>
    <scope>NUCLEOTIDE SEQUENCE</scope>
</reference>
<evidence type="ECO:0000256" key="2">
    <source>
        <dbReference type="ARBA" id="ARBA00004162"/>
    </source>
</evidence>
<evidence type="ECO:0000256" key="1">
    <source>
        <dbReference type="ARBA" id="ARBA00004117"/>
    </source>
</evidence>
<feature type="compositionally biased region" description="Low complexity" evidence="17">
    <location>
        <begin position="8"/>
        <end position="19"/>
    </location>
</feature>
<feature type="compositionally biased region" description="Basic residues" evidence="17">
    <location>
        <begin position="973"/>
        <end position="985"/>
    </location>
</feature>
<feature type="region of interest" description="Disordered" evidence="17">
    <location>
        <begin position="1136"/>
        <end position="1308"/>
    </location>
</feature>
<feature type="region of interest" description="Disordered" evidence="17">
    <location>
        <begin position="1"/>
        <end position="23"/>
    </location>
</feature>
<feature type="region of interest" description="Disordered" evidence="17">
    <location>
        <begin position="567"/>
        <end position="1062"/>
    </location>
</feature>
<keyword evidence="15" id="KW-0975">Bacterial flagellum</keyword>
<feature type="compositionally biased region" description="Low complexity" evidence="17">
    <location>
        <begin position="2774"/>
        <end position="2787"/>
    </location>
</feature>
<protein>
    <recommendedName>
        <fullName evidence="19">FHA domain-containing protein</fullName>
    </recommendedName>
</protein>
<feature type="compositionally biased region" description="Basic residues" evidence="17">
    <location>
        <begin position="6577"/>
        <end position="6588"/>
    </location>
</feature>
<feature type="compositionally biased region" description="Low complexity" evidence="17">
    <location>
        <begin position="629"/>
        <end position="645"/>
    </location>
</feature>
<dbReference type="PANTHER" id="PTHR30046:SF0">
    <property type="entry name" value="FLAGELLAR M-RING PROTEIN"/>
    <property type="match status" value="1"/>
</dbReference>
<feature type="compositionally biased region" description="Basic and acidic residues" evidence="17">
    <location>
        <begin position="798"/>
        <end position="807"/>
    </location>
</feature>
<evidence type="ECO:0000256" key="7">
    <source>
        <dbReference type="ARBA" id="ARBA00022475"/>
    </source>
</evidence>
<feature type="compositionally biased region" description="Gly residues" evidence="17">
    <location>
        <begin position="2530"/>
        <end position="2539"/>
    </location>
</feature>
<keyword evidence="12" id="KW-0653">Protein transport</keyword>
<feature type="compositionally biased region" description="Low complexity" evidence="17">
    <location>
        <begin position="1699"/>
        <end position="1716"/>
    </location>
</feature>
<feature type="compositionally biased region" description="Basic and acidic residues" evidence="17">
    <location>
        <begin position="3144"/>
        <end position="3168"/>
    </location>
</feature>
<proteinExistence type="inferred from homology"/>
<feature type="domain" description="FHA" evidence="19">
    <location>
        <begin position="4656"/>
        <end position="4719"/>
    </location>
</feature>
<feature type="compositionally biased region" description="Polar residues" evidence="17">
    <location>
        <begin position="1649"/>
        <end position="1661"/>
    </location>
</feature>
<feature type="compositionally biased region" description="Basic and acidic residues" evidence="17">
    <location>
        <begin position="2376"/>
        <end position="2387"/>
    </location>
</feature>
<evidence type="ECO:0000256" key="13">
    <source>
        <dbReference type="ARBA" id="ARBA00022989"/>
    </source>
</evidence>
<feature type="region of interest" description="Disordered" evidence="17">
    <location>
        <begin position="2767"/>
        <end position="2787"/>
    </location>
</feature>
<feature type="compositionally biased region" description="Basic and acidic residues" evidence="17">
    <location>
        <begin position="3248"/>
        <end position="3257"/>
    </location>
</feature>
<accession>A0A699GFX8</accession>
<feature type="region of interest" description="Disordered" evidence="17">
    <location>
        <begin position="1616"/>
        <end position="1733"/>
    </location>
</feature>
<feature type="compositionally biased region" description="Basic and acidic residues" evidence="17">
    <location>
        <begin position="770"/>
        <end position="782"/>
    </location>
</feature>
<evidence type="ECO:0000256" key="4">
    <source>
        <dbReference type="ARBA" id="ARBA00004651"/>
    </source>
</evidence>
<evidence type="ECO:0000256" key="8">
    <source>
        <dbReference type="ARBA" id="ARBA00022500"/>
    </source>
</evidence>
<dbReference type="InterPro" id="IPR013556">
    <property type="entry name" value="Flag_M-ring_C"/>
</dbReference>
<feature type="region of interest" description="Disordered" evidence="17">
    <location>
        <begin position="1370"/>
        <end position="1439"/>
    </location>
</feature>
<dbReference type="NCBIfam" id="TIGR00206">
    <property type="entry name" value="fliF"/>
    <property type="match status" value="1"/>
</dbReference>
<feature type="compositionally biased region" description="Gly residues" evidence="17">
    <location>
        <begin position="1292"/>
        <end position="1301"/>
    </location>
</feature>
<dbReference type="GO" id="GO:0015031">
    <property type="term" value="P:protein transport"/>
    <property type="evidence" value="ECO:0007669"/>
    <property type="project" value="UniProtKB-KW"/>
</dbReference>
<evidence type="ECO:0000256" key="15">
    <source>
        <dbReference type="ARBA" id="ARBA00023143"/>
    </source>
</evidence>
<feature type="compositionally biased region" description="Low complexity" evidence="17">
    <location>
        <begin position="958"/>
        <end position="972"/>
    </location>
</feature>
<feature type="region of interest" description="Disordered" evidence="17">
    <location>
        <begin position="2972"/>
        <end position="3029"/>
    </location>
</feature>
<evidence type="ECO:0000256" key="6">
    <source>
        <dbReference type="ARBA" id="ARBA00022448"/>
    </source>
</evidence>
<feature type="compositionally biased region" description="Low complexity" evidence="17">
    <location>
        <begin position="1723"/>
        <end position="1733"/>
    </location>
</feature>
<dbReference type="Pfam" id="PF08345">
    <property type="entry name" value="YscJ_FliF_C"/>
    <property type="match status" value="1"/>
</dbReference>
<keyword evidence="7" id="KW-1003">Cell membrane</keyword>
<feature type="compositionally biased region" description="Basic residues" evidence="17">
    <location>
        <begin position="3263"/>
        <end position="3276"/>
    </location>
</feature>
<evidence type="ECO:0000256" key="11">
    <source>
        <dbReference type="ARBA" id="ARBA00022795"/>
    </source>
</evidence>
<dbReference type="EMBL" id="BKCJ010000007">
    <property type="protein sequence ID" value="GEU28497.1"/>
    <property type="molecule type" value="Genomic_DNA"/>
</dbReference>
<feature type="compositionally biased region" description="Basic and acidic residues" evidence="17">
    <location>
        <begin position="986"/>
        <end position="998"/>
    </location>
</feature>
<feature type="compositionally biased region" description="Basic and acidic residues" evidence="17">
    <location>
        <begin position="936"/>
        <end position="953"/>
    </location>
</feature>
<sequence>MAVAEQLDPTTAPAGAPADDGAERLPFLKTPMGRNVLRGGAAAAIIAVLVGLYLWNKAPDYAVLFSNFTDRDGGAITAELDKLAVKHKFSDNGTAILVPADQVHDVRLKLAAQGLPKGGNVGFELMENQKLGVSQFLEQVNYQRALEGELARSIQSLAAVENARVHLALPKPSVFVRDQQKPTASVLLTLHPNRMLDPLQTAAIVHLVASSVPELMPANVTVVDQAGNLISDQNKKAGMNAKNMDETQLKYVKDMQTQIIKQVESIIIPIVGENNVRAEATADVDFSQIEQAAETYKPNSPPAASAIRSQQSTETNGGAPANPGGIPGALSNQPPGTATAPLDQVAGGAVGTPPAPGTPPGTAAASAAASPTHKESTTNYEVDKTVRYETRGMGGLRRLTVAVAVNYKRIVDKDGKVTIKAYTPEEMAKINDLVKQAMGYNQERGDAVSVANSPFDGVDRPFEAPLDWWRDPANLPMAKDLAKFLITALILLYIVLRIVRPMMRPVFKKIDEINTPEPEPEVPEEIIEEGPDEALIAEEELRKMEETTVRSYRENLAMAKKLAVDDPRIRGGRGDEIPGPARSAQAGRGHGHHEKRAARGSGGHAGKLPRHGGGCFDRGARFRRVHPPGADQGAGRRQGVGAAVAHPGRQGRIRHRIAEVDGFAIRRRTDPQRTPADHCHHPGPPRARPGVRNFEPLHRPPAQRRGAAHRHPGRRAAGRAARAERRKFGDGQHQELRQRHGAKDHGRDVRVRQRDRHRRPRHPAAAARGAVRDADHRPERRVAGIARENLPQYVGARQRNDARRPGVERPGPPVGSGKPAEADPADRAPSGRRGPDRAGRRRPARAAADHLSHRRGTGRHPRGSPHVRLRRRPRCRPRGRPCGWPERGARRRQAGHRRSAGARARAGRQFRDRAARGGPADRQRRAGTGAAPGPRHAQERPARQARADHSDRARSHRIPAGPATAGIAGAASGRRRRGQGRHRRRADQGRLARGDRPQRGPGRLDVSLAAAGRRADRAARRTAARTANPPVGRTGAIAGRRRGRRERCPAGPVARAGQQPARGALAGLSERLCGRGRFCGADADFGPRHARGRPGHGSGGLAPGRGRRVHRAAACRWPYRGGSGGLRRRQAVLDAAKRRRGRGARHPGLPGGAGDPPARHRQPSAPPSQRPRAPPARRSGTAGPGAGRGGPPARRPRSPECVRQRARQHPPRQPAGPRAHRRYAGRGRAFDQRHADRGPRTAHGPVRRLRRRQVGAAGHDGALHGSRHHCRGPDRRTGSRSQRIHRADPGRGRPGALGGRGRAGRYAAADAPARRGVFHRDCRALPRQGHERVADHGFAHPLRHGAARNRAGHRRATRHQGLSAVGVCQAAGAGGTRRQWRSGRRVDHGVLHRADRGRRPAGSDCRLGARDPGRPHRAQPSPGRGRPLSGHRHRTVDQPRHALDHAARPPAACTAIKTVVFAVRTQSRPDQRGRVRRGHRPGAGPGHQLTMASKAQLETLIDLARRETDDAAKRLGASLKAVDDAKQKHDMLVGYRDEYVKKFEEAQSAGITPMAYRNFQAFMDKLDVAVRGQLDNIRNAEARNAQDKLTWQAAERKRVSYTTLNDRADAAALKLENKRDQKQMDEHAARQAINGNPGADGANDAFKQALSQQIDQRQSARNMAETRAQERQAAARSSSPKPAEKAQPAQPQHARVADQSAQPKPAGQSAAPASSDSQDETDSASSDAQAAQGADPLADMLAMVAAFNQPAAGNASDAAAAEPDTVLAGGKDAASADAATLAAAEASLAASAAKDEAGATADPAARMTDPAFKAALDRAAAGTPSTRSAAADADSVAADASLIPLRAELAGHAAAHKGQADNQAVQLDAGQAGAVGVAQPEAKAEPTFGAQLAAVQQRGTGADADADSKAAAIKDAAPAAIAPAATAALEAARTAAPTEKLYSRVGTPAWDQQLGQKVIFMAAGGEQSATMELNPPDLGPLQVVLSVNKDQATASFTSAAPEVRQALENAMPKLREMMSEAGIQLGNATVSAGTSDQQQSQTASAHAGSRGGQGGRGASGNDDGVDAARTTATIRRLPSGAGGGGGLRCIGSEGKARGRSMAGHAMTSNAGHAAEARKQRRIPCRDSKKLIIIIVALVLVLGAGGGGAAWYFMHDKGDAHEEEAPSKKKKKEKKAGPPEYLPVDPFTVNLQPGEDGAEQYLQLAFTLEVGSAEEKENIKVNMAKVRSRVLLLLSSKKAADINTPEGKMQLAKEIVEQTSEPLEPRGEKQDVVDVLFTAFIIQSRCPFKGRQRRPGRRPGAGRRRGRPHLQPGHAGTYRPRSHADPGNHQRALCAAVARGPVQLPAPQRRGVGGLGAGLQVQRIHPQPGRADQPESGAHEAAARHGADGVRSGPGVPAGGQPVRRRRPVPHARRRPRLYPDRAAHHPAHPRHRVRGVHQVVGTGVSGRVRIHPVRNEYPVRQHRHPERGGGGVDLHGGARFGIGPDPLLHALLDDRADPRFAHVQPAGRGAGGRQALDPPDDAADPDRRSGAGGVPGHGQGQFRRDPQYARGRHHPAANPGIHFRHGGRRARHGLQLRRDERPPVTATQESNMSDNQDDDQNMDDPWGAAIAEQAEAEAAALAAQQAQQAASAAVFKDFSGTPSKTETHNDIDFILDIPVQLTVELGRTKIAIKNLLQLAQGSVVELDGMAGEPMDVLVNGCLIAQGEVVVVNDKFGIRLTDIITPANRAGRRRARDLGRTGHCPVRHRCGDGPGSAGSQCHHRALRHHDDHRAQPGAPRAAAGRAGRAVLGGAVRRRPAANHVCPDVRDRPAGGRRLGLEALRPARLRRRQQHGQAGGRAQRGRARAHPGRGSGRTVDRGGRLARPHECAGHHAAPGNGRRAGPGHGGPGQLRRLDQAHHRQTRPAGAAAAGGGPVQRGHSCPERHAGAGRRHQLHAAAADHAPDDGAELHPGRAAADDLLYPHHHRAVAAAPGAGHAVGAAEPGDRGAGAVPDPVRDGPHVRQDLQRGLSAAAGKQDQHERGARPRRRAAENLYAQADPRGRPGAVCQARAQPRAAGSGRRIAAHPGAGVCHQRTENRVPDRFCHLHSVPDHRHGGGVGADGDGDDDDVAGRDLAAVQADAVRAGRRLAIAAGFAGPELLLGEQHDPGKRHDPGPPRDGGHPDDRRAAAAGGPGDRPDRQYFPGRHPDQRIHPLLHSQAGGGVRGAGGGRSVDAVDHARLHARSVRQHPQPGRLAVCRTPHDHHRQQRPESVDRRPAVAAHAHPRHDHGRAHLRQQRGAGPGQGDAGRDAGHDRGAHCAGRSGRRAAVVGRLADPGAGNAGGRGDRLFHPGGLCGRGNGGRDRQPHHGPGLCHVFRSQHARPVVGHQPVPVAGGHHGVLVHQRPPGAAVGAGGKFQLVADLGHAHLQRRLQADGRLGRDRVQHRRATVAADRGRAPDHQRGAGHPHPRRAGAEPVRHRFPDHAGRGPAGGGHDPALPGDADAEPVPQRHRARPADAAHLVRAGAAGGAGPSGTDHGADWRHCNHQSRPMPTRLIQFGDRSVRLDARADRLDPRDRPYAPPVASLPPRWPTDAVLRRLLPAYVRHGLVLDQGGQGACTGYGLAAVVNFLLWARDGARHHGVSPFMLYDLARFYDEWPGEEYAGSSCRGAIKGWNKHGSCAAPLWRDSVHSVHSLDGDPARADRAYRPDPRWPQDAATRPLGVYYRVDSTAIADMQAALHAIGALYVSAALHDGWSLAPVRALSKGHAGLPVIGWDGMPAAAGNHAFAIVGYNEHGFIVQNSWGEQWGAHGFAVLRYDDWRDNGVDAWVAALGVPQGGNASTPVPQGGHASTPVPQGGHASTPVPQGSNASAIVSQRGNVPASGPAIAAATRPVRARRIGASLASGDVPVLAEPALAGALPWSTDTAYAHTLVSGNNGALRSSRPDIGRAADLVDVAVHDHLGAWLQGAGRASPKIVIYAHGGLNAESASIKRIRVMGPYFAANGIYPLFYTWRTGVLETVGGVLADAIGEGPAPATALAGRNFSEAKDGLLEAVAHNLRWSWREMKANAALAAQDGGALALLAQALARVRQTQPDLELHLAGHSAGAFVLGNLLNLCRAHAVPVASVTLSAPACPLAFAAATFQAAVDAGVVGRDRFWLHLLSDFSERDDTVGPYGKSLLYLVARGFEEVRKTPLAGLQRVLDPAMAEPDDDLWRPEYWPQVQAWRAWVAALPAQADGAPACEISSGRVTVSPQRTLKASHSAFDNDIGILTRSINRMLGRSPDAPLARGGLLGEQRDRRHVIDVLQVRQHGRVLQLEVVAGAVEEINFLQTRTHGRLHRQDVVGRVVDAVLGLVQRVAQAGLSGGTGTGRAQGLDHVLDGGKHRLLGAGLHRELVAIGRRALDVELHAIERDVLAAGVRLRHGWHRGGRHRLVQGQVGDGVRGDSRYAGRGGRDLEIDLVLAAGKLAGVGDRTGTDDAGAAALVVAGCRARGEAAVAGQIVFKHGAAGIADRHLAGGRHLQLALALVAVVDDAAGRLRERQGRRLVAGKHIAAHAVGRVGLAQQVGQAAFQFHRDRFAVGLRQAARARFHGQFLDVGHQAGGALQGDRFQRQQPLGIAAVGDHLFVDRSRLRHFQRARAGNRIVGGRQVLAAGRQLRLGARERRLQIADLADADVQVGRLFVQVDAGDALLRLGGLHDSRIGRVHADLRFARLVAHHVDHLRIRALERGGAIVHDVLGLQAGQQGAVAAVAHAAGVGGNGKRVGVGRAAADVEVDAAEADGRAVRVRHRSAGRVRGAVAIGGDRDRLVGREAGQGAGRLVERERDGRRQGIAGRQVILVDGARRDLGVARVGDRRRGADRRAQRDLGGILDRHRQVLGGRIRGTHQEVVVLRRGAGNAVGHAIDHLRRRLRERVDLGDLAVGEALDVEVGAVEIDAVVAGRQRARVHHRAFDFCRALRRVVRVGVDVGLDRVEEIGAQGAVLVLAQLVLGVETGGNRRGNLAQLVLGARQRRVTEFDQATQLAAGDHLVGQRSETAIGRHVAHRHFRRVVGGRLAAQRTTVVLTSLFNSVISWSRWSSRSLGASWPLVRPAIVLLRSAIWRAYELISPTLDLIWLLTPSEISLRRALMPWNRAASDSDVDSMAWRDAAEAGFDVAFCTPLKKSCITGDSPAVGSASSQFVGILGIGGIARLLQALREGAGITGAGQHFFIARIVGNQARIVLEAVGIAVVGAEALHLGLGLAVDVFGRGRFDHFSFPVGRGLDAEQVVAVGAVAALDLALAPAALERSLAQHELGGDAGGGAGFVRVGRQFFLEADHVRRLRAAPGGGGGRGGSGASGASSSGRSFRLGIATRRGYGFLQLGVHQAGHAGKAARVGAVGSIAGAAHGQRLGIILAQLAHQHVGQADALLGNVLAGLLVQHAVEHLGLLAIGQPVLRRGVAHAFHHHVDEHGFELGGRALERVGRPGAGALAQAAHVLDVQRELAAEIITNVGILAGHGALPECADERHALVAAAGRLHADHAAVERIGYPRAVFVIDGVHHAAGRGEVGSIEFQADHIALAQAGRHGALHRCTGRNLAHCQVVDGQRTAAATGAARLHAHAAHQHIALGHGVHLAIGAFQRRHQQGAAAQALGIPHRRHRDVERLARLRKRRQRRGDHDGRDVFQLQLRALRQVHAQLLQHRQHALHGKRGLRGLVAAAVQADHDAVTDQLVLAHAGNTGQVAQALGMRWLRQQHGQHHAARDDASHHQGDALEEARDHRRHLGAIHLAAGAVLDAGVGHGSRRDRIAGGNIVGIDHPREADEFHALVHGDLLFARHDQVTVGQDLHDRHAHGAREGIAGGLVVGAGKAVFVVDGQRVAERALQRLGQADADRAGLVGRIGAGLVGRGAFGDDQREHIAHLARAAVLEDGTEVAALVDGAAGRAHLHLLAGKRARAARRIDDRAGGDAGAAAQCQQGSGDEESSVFHDVFLAAELKLRQAGQHLVRRGDGLGVDFVRALALDHVDHFLDHVDVGRFHVALQDRAQAVGARRIGLGRAGGARFDIQVLALRFQPGGVDEGGQLQRAQLLRRHRARHQGRDRTVAADGDVLRFDRDRDRRLQHEAAGRDHLAVVVALEGAVAGIGSGAVGQQHVEEAGAVDHDVLVVAGGLRIALGVDALDGDRPHTGTLLHAGRQVGLLRRLAAGLADVLVQQILEHRARLFETGGADVGQADHVDHGVHRIDVAAFEHTIDHAHRRVVLGRRAVALAEQAVVAAQEARRRWIDQLDTTEHVGGARLKFGGHRAHRAVAGNGDVGVGRHGDRTALADHVLAAGGLQQAVFVDLQAAVARVRLGAVGRLHGQPALVADGDVERAAGGLHGPGAEVGAHRGIDHEGARGQAVRHHRHGPERVDLRAEAVGGGVGQVDQRLQQRVFGLDGLRIGLVDALRGDHVDQLLGQAIDAGEVGHGDLAHGARLAVAVLAQDDAVLVDRQTLPRTGRITVLCGAEVVGGAAVLGSIVEGGCHRQRLQRTGVREDRQLDRERQRLRRRAQRHGGGIEVAAAVELQRADLDRRHRDGVAELGADLVGRQAGDAAGIGGIERSVRSVERSQLGGAGLGGRRRGSRAHHGVRGVGIGSGGLSNGGGIGRRGADGVVVRGARGSHARVVVDGCGHAGGNDFLVVGGSVHVPGIGVRLDVIRGHDVLGAEAVIDVEHGLLVIGFRIVGVERIFFRHLLGRAQIQVEIGGRGLHRFQVRLVEHQRHRGAQLDHARRVGQVAGQHRALRIDQRVLVILVELAVARVLHGAVHGLAEEAAAVDRDVERVVGGFDIALRELLGQLGSHHADAGILAGDTVERIGVQVGKLGFGTLEADGAGVGDVVTDHRQRFRCSREMAEGCVELDARAAGRHAGHGRQLQLGGVLQRLAARGGLDRKRVAARRGGRLVVLGAVPGDRVGAGVRAFHGHGAHCLAGTVHDGDVDLVGRRGQLHAKYAAAGLGAVGSGGGAELDALAGHQHALADQVGRRHRLRAGLIGAQRLQRGIDLVDAGHGGQLRQLAGHGGVVHRVERVLIFQLGDQEQHEFILVRLHAVGGRGAGARTGGHRVGGHGFRGIDNAGDCHDDGTRGRQHVDHLVDRIDVGHGDVALVVGRRVLRVVLHLHRRLVFHHLLDPHPGRGAAVGGRRGFEHHLARAVRFARGTGGAVGVGQGRHHALDLRIDHGQARLVAHGVVGKLVAFHVHVHRIAIDCALHRAPVLQGRAVGQRRAVRRPVRKMARGRGFHGAGRRRAGLVHGRLHGAAEVEIARLVIGGVGVGNV</sequence>